<dbReference type="STRING" id="742766.HMPREF9455_02905"/>
<dbReference type="Pfam" id="PF17973">
    <property type="entry name" value="bMG10"/>
    <property type="match status" value="1"/>
</dbReference>
<dbReference type="Proteomes" id="UP000004913">
    <property type="component" value="Unassembled WGS sequence"/>
</dbReference>
<gene>
    <name evidence="4" type="ORF">HMPREF9455_02905</name>
</gene>
<dbReference type="OrthoDB" id="9767116at2"/>
<dbReference type="InterPro" id="IPR041246">
    <property type="entry name" value="Bact_MG10"/>
</dbReference>
<dbReference type="SMART" id="SM01360">
    <property type="entry name" value="A2M"/>
    <property type="match status" value="1"/>
</dbReference>
<accession>F5J0N8</accession>
<dbReference type="RefSeq" id="WP_006800435.1">
    <property type="nucleotide sequence ID" value="NZ_GL891986.1"/>
</dbReference>
<protein>
    <recommendedName>
        <fullName evidence="3">Alpha-2-macroglobulin domain-containing protein</fullName>
    </recommendedName>
</protein>
<dbReference type="PANTHER" id="PTHR40094">
    <property type="entry name" value="ALPHA-2-MACROGLOBULIN HOMOLOG"/>
    <property type="match status" value="1"/>
</dbReference>
<evidence type="ECO:0000256" key="1">
    <source>
        <dbReference type="ARBA" id="ARBA00010556"/>
    </source>
</evidence>
<sequence length="1996" mass="227262">MKKQLLISLFFLLSISMIAQISNKKYENEWKQVEDYEQQSLPQSAAKSVDEILQKAISDKNTTQVIKALIYKNKYKKQIDRNDSEAIFTDLQALLAQTTNADEKALLHSMLAELYSDYYNSNQWQINQRTNLQDVVPEDMKEWSSNIFMNKIIANLDLSVKDIMALKQSTTKAYDDIILLGTDGQKYYPTLYDFLMERAIQIAKGIEAMGYREYDVTLTGASLEQLAAPADEYIKLNISAGADKRQVIYLYYQQYMKDLLSRNMIPTLVFTEIDKANYLSRNSRTLSGDKVLDIFIALEKKYENSEASTEIINKIVDSYPNMQILDLQSADINEKIYTWIKKGIDKYPASYGAKVLQARLNEMEYPSLTIKGNQLQYPKQPFQLTLIHKNLQALAEKPDFKLYKVENGKYNPVKDLQLNLISKVAYQQDTLSVDLGVLPVGKYSFSSRSKDSLENDNANDNLNLQINNTFDFTVSSLIALSRNSAKDEYEILVVDRITGKPVKDATVKIYTYEYPNSKTAQKLITILKTDALGLAVYNDKTISTDQYRYNIATYKVELGADSCLRAETLSAQNYRWNQILQDGDEEAISIFTDRNIYRPGQTVYFKAIAIDNGSKLLANEEYTVELYNANGESIAEKEIITNEFGSISGEFILPQTGLLGGYHIEIDDASAYFNVEEYKRPTFEITFDKVDKTYTFGEEVTLKGYAKNFSGISLQGADVKYNISREQFSFWYWRSGNTTPFTDGTVKTNDDGSFEITFTPEAGDGNRALLRSINDKQIYTFNITATVTDVNGETQSNTYTLTVGNVSMVINIDIPQQMEKASDYELKIAARNLQAQDIEASGTYEIYALDDNDSILIQGNVLSGSFKTGEQTELKARLKSLASGKYQLQVKALDSKSNEVGEKQNFVLYSYADKKPPVKTNEWLVTKNLLFEKDKPAEVIFGSSEKDSYILYQLYNNKKVFEKRFVKLSDANQTFTVPYKDEYGDELKMTFTSVRDGKLYNKEASLYKKTDLPDTQLNIKLEVFRDKLRPGQAETWTISVKDTTSQPILAELIASMYDTSLDKLYPYTAWSFNRPYISREYVTPVSYSFPGYSNDYTRWFNFYYKAQYDTSIPERTKDIINWFDYIYSYGRKNALGDIPRQYLNYSDDGVVVTAYAIQEKKLMTGSVSRVRAKNGIMIRGVASVAAPQGMLNESVVLADSAGGVEDLLDIGFKKDTDTPTPQIRQNFNETAFFFPQLRTNEKGETLISFTVPESNTTWRFRALAHDKDARVGTLEQMVVTRKELMVTPNMPRFVRQGDKTSISTKISNLSDKTLSGDVYIEFFDPATDKVIDLGLKSQKQTFSLEKDASTSVNWIFDVPAGIELIGCRIVAQNESFSDGEQHVLAVLSNRMLVTESMPIDMTKQGTSTFTFDKLYNNTSNTASNYRLTLEYASNPAWYAVQALPAMSNPSNENAVNWFASYYVNTLGSSIVRQYPKVASMIQAWQKQGADKQTLVSKLQKDEELKAVLLEETPWVLDAKDETEQMQRLSLLFDLNNTKQQTDAATRKLAELITNDGGWSWYKGLYPSRSVTQYILYGYANLQKTGQVEYPQEIKEMQIKALKYIDNQIAEDFKNLKKYNKDWEKVTTISTNQLEFAYVRSFYRDIPISQEARVAERFYTDVATKNWTKLNMYERSILSVVLKQNGEKEQANKVVKSIKEHAVKNVKLGMHWPNNRSNVFMSLSAISVHTFLMDALEQNGTSKEEMDMMKRWLLNQKRTQVWESTHASIDAISALLSSGTDWFATEPAPTSIKVGSQTVQPENKELGTGYFKQTWNKSEITNDMGKVEVTTSTSQPAYGAMYWQYYENLDKITVQKGDLNVSKELFKENVSVAGKGLTLITESNPLTVGDKVIVRLTVRTDRDMDFVQLKDMRAPCFEPQQTISGTRWAGGLIYYQMAKDASTNFYFDHLPKGTYVLEYPVYVNRTGEYANGITTIQCMYAPEFVSHTQGIKVTVKE</sequence>
<dbReference type="InterPro" id="IPR002890">
    <property type="entry name" value="MG2"/>
</dbReference>
<reference evidence="4 5" key="1">
    <citation type="submission" date="2011-04" db="EMBL/GenBank/DDBJ databases">
        <title>The Genome Sequence of Dysgonomonas gadei ATCC BAA-286.</title>
        <authorList>
            <consortium name="The Broad Institute Genome Sequencing Platform"/>
            <person name="Earl A."/>
            <person name="Ward D."/>
            <person name="Feldgarden M."/>
            <person name="Gevers D."/>
            <person name="Pudlo N."/>
            <person name="Martens E."/>
            <person name="Allen-Vercoe E."/>
            <person name="Young S.K."/>
            <person name="Zeng Q."/>
            <person name="Gargeya S."/>
            <person name="Fitzgerald M."/>
            <person name="Haas B."/>
            <person name="Abouelleil A."/>
            <person name="Alvarado L."/>
            <person name="Arachchi H.M."/>
            <person name="Berlin A."/>
            <person name="Brown A."/>
            <person name="Chapman S.B."/>
            <person name="Chen Z."/>
            <person name="Dunbar C."/>
            <person name="Freedman E."/>
            <person name="Gearin G."/>
            <person name="Gellesch M."/>
            <person name="Goldberg J."/>
            <person name="Griggs A."/>
            <person name="Gujja S."/>
            <person name="Heiman D."/>
            <person name="Howarth C."/>
            <person name="Larson L."/>
            <person name="Lui A."/>
            <person name="MacDonald P.J.P."/>
            <person name="Mehta T."/>
            <person name="Montmayeur A."/>
            <person name="Murphy C."/>
            <person name="Neiman D."/>
            <person name="Pearson M."/>
            <person name="Priest M."/>
            <person name="Roberts A."/>
            <person name="Saif S."/>
            <person name="Shea T."/>
            <person name="Shenoy N."/>
            <person name="Sisk P."/>
            <person name="Stolte C."/>
            <person name="Sykes S."/>
            <person name="Yandava C."/>
            <person name="Wortman J."/>
            <person name="Nusbaum C."/>
            <person name="Birren B."/>
        </authorList>
    </citation>
    <scope>NUCLEOTIDE SEQUENCE [LARGE SCALE GENOMIC DNA]</scope>
    <source>
        <strain evidence="4 5">ATCC BAA-286</strain>
    </source>
</reference>
<comment type="similarity">
    <text evidence="1">Belongs to the protease inhibitor I39 (alpha-2-macroglobulin) family. Bacterial alpha-2-macroglobulin subfamily.</text>
</comment>
<evidence type="ECO:0000259" key="3">
    <source>
        <dbReference type="SMART" id="SM01360"/>
    </source>
</evidence>
<dbReference type="HOGENOM" id="CLU_001849_0_0_10"/>
<dbReference type="GO" id="GO:0004866">
    <property type="term" value="F:endopeptidase inhibitor activity"/>
    <property type="evidence" value="ECO:0007669"/>
    <property type="project" value="InterPro"/>
</dbReference>
<dbReference type="Gene3D" id="1.50.10.20">
    <property type="match status" value="1"/>
</dbReference>
<keyword evidence="2" id="KW-0732">Signal</keyword>
<proteinExistence type="inferred from homology"/>
<feature type="signal peptide" evidence="2">
    <location>
        <begin position="1"/>
        <end position="19"/>
    </location>
</feature>
<dbReference type="PANTHER" id="PTHR40094:SF1">
    <property type="entry name" value="UBIQUITIN DOMAIN-CONTAINING PROTEIN"/>
    <property type="match status" value="1"/>
</dbReference>
<evidence type="ECO:0000313" key="4">
    <source>
        <dbReference type="EMBL" id="EGK00631.1"/>
    </source>
</evidence>
<feature type="chain" id="PRO_5003325655" description="Alpha-2-macroglobulin domain-containing protein" evidence="2">
    <location>
        <begin position="20"/>
        <end position="1996"/>
    </location>
</feature>
<keyword evidence="5" id="KW-1185">Reference proteome</keyword>
<dbReference type="Pfam" id="PF01835">
    <property type="entry name" value="MG2"/>
    <property type="match status" value="1"/>
</dbReference>
<dbReference type="eggNOG" id="COG2373">
    <property type="taxonomic scope" value="Bacteria"/>
</dbReference>
<evidence type="ECO:0000313" key="5">
    <source>
        <dbReference type="Proteomes" id="UP000004913"/>
    </source>
</evidence>
<name>F5J0N8_9BACT</name>
<dbReference type="InterPro" id="IPR051802">
    <property type="entry name" value="YfhM-like"/>
</dbReference>
<dbReference type="Gene3D" id="2.60.40.1930">
    <property type="match status" value="1"/>
</dbReference>
<dbReference type="InterPro" id="IPR001599">
    <property type="entry name" value="Macroglobln_a2"/>
</dbReference>
<dbReference type="EMBL" id="ADLV01000035">
    <property type="protein sequence ID" value="EGK00631.1"/>
    <property type="molecule type" value="Genomic_DNA"/>
</dbReference>
<comment type="caution">
    <text evidence="4">The sequence shown here is derived from an EMBL/GenBank/DDBJ whole genome shotgun (WGS) entry which is preliminary data.</text>
</comment>
<organism evidence="4 5">
    <name type="scientific">Dysgonomonas gadei ATCC BAA-286</name>
    <dbReference type="NCBI Taxonomy" id="742766"/>
    <lineage>
        <taxon>Bacteria</taxon>
        <taxon>Pseudomonadati</taxon>
        <taxon>Bacteroidota</taxon>
        <taxon>Bacteroidia</taxon>
        <taxon>Bacteroidales</taxon>
        <taxon>Dysgonomonadaceae</taxon>
        <taxon>Dysgonomonas</taxon>
    </lineage>
</organism>
<evidence type="ECO:0000256" key="2">
    <source>
        <dbReference type="SAM" id="SignalP"/>
    </source>
</evidence>
<feature type="domain" description="Alpha-2-macroglobulin" evidence="3">
    <location>
        <begin position="1230"/>
        <end position="1320"/>
    </location>
</feature>
<dbReference type="Pfam" id="PF00207">
    <property type="entry name" value="A2M"/>
    <property type="match status" value="1"/>
</dbReference>